<feature type="transmembrane region" description="Helical" evidence="1">
    <location>
        <begin position="52"/>
        <end position="76"/>
    </location>
</feature>
<reference evidence="3 4" key="1">
    <citation type="journal article" date="2008" name="Nature">
        <title>The Trichoplax genome and the nature of placozoans.</title>
        <authorList>
            <person name="Srivastava M."/>
            <person name="Begovic E."/>
            <person name="Chapman J."/>
            <person name="Putnam N.H."/>
            <person name="Hellsten U."/>
            <person name="Kawashima T."/>
            <person name="Kuo A."/>
            <person name="Mitros T."/>
            <person name="Salamov A."/>
            <person name="Carpenter M.L."/>
            <person name="Signorovitch A.Y."/>
            <person name="Moreno M.A."/>
            <person name="Kamm K."/>
            <person name="Grimwood J."/>
            <person name="Schmutz J."/>
            <person name="Shapiro H."/>
            <person name="Grigoriev I.V."/>
            <person name="Buss L.W."/>
            <person name="Schierwater B."/>
            <person name="Dellaporta S.L."/>
            <person name="Rokhsar D.S."/>
        </authorList>
    </citation>
    <scope>NUCLEOTIDE SEQUENCE [LARGE SCALE GENOMIC DNA]</scope>
    <source>
        <strain evidence="3 4">Grell-BS-1999</strain>
    </source>
</reference>
<dbReference type="OrthoDB" id="10062838at2759"/>
<dbReference type="RefSeq" id="XP_002116866.1">
    <property type="nucleotide sequence ID" value="XM_002116830.1"/>
</dbReference>
<name>B3S999_TRIAD</name>
<dbReference type="PhylomeDB" id="B3S999"/>
<dbReference type="HOGENOM" id="CLU_022280_3_0_1"/>
<dbReference type="PANTHER" id="PTHR19346:SF4">
    <property type="entry name" value="SUGAR PHOSPHATE TRANSPORTER DOMAIN-CONTAINING PROTEIN"/>
    <property type="match status" value="1"/>
</dbReference>
<dbReference type="EMBL" id="DS985258">
    <property type="protein sequence ID" value="EDV20666.1"/>
    <property type="molecule type" value="Genomic_DNA"/>
</dbReference>
<evidence type="ECO:0000313" key="3">
    <source>
        <dbReference type="EMBL" id="EDV20666.1"/>
    </source>
</evidence>
<feature type="transmembrane region" description="Helical" evidence="1">
    <location>
        <begin position="138"/>
        <end position="158"/>
    </location>
</feature>
<evidence type="ECO:0000256" key="1">
    <source>
        <dbReference type="SAM" id="Phobius"/>
    </source>
</evidence>
<dbReference type="InterPro" id="IPR000620">
    <property type="entry name" value="EamA_dom"/>
</dbReference>
<dbReference type="InParanoid" id="B3S999"/>
<dbReference type="CTD" id="6758079"/>
<dbReference type="GO" id="GO:0016020">
    <property type="term" value="C:membrane"/>
    <property type="evidence" value="ECO:0007669"/>
    <property type="project" value="InterPro"/>
</dbReference>
<evidence type="ECO:0000259" key="2">
    <source>
        <dbReference type="Pfam" id="PF00892"/>
    </source>
</evidence>
<dbReference type="eggNOG" id="KOG4314">
    <property type="taxonomic scope" value="Eukaryota"/>
</dbReference>
<dbReference type="InterPro" id="IPR037185">
    <property type="entry name" value="EmrE-like"/>
</dbReference>
<keyword evidence="1" id="KW-0812">Transmembrane</keyword>
<organism evidence="3 4">
    <name type="scientific">Trichoplax adhaerens</name>
    <name type="common">Trichoplax reptans</name>
    <dbReference type="NCBI Taxonomy" id="10228"/>
    <lineage>
        <taxon>Eukaryota</taxon>
        <taxon>Metazoa</taxon>
        <taxon>Placozoa</taxon>
        <taxon>Uniplacotomia</taxon>
        <taxon>Trichoplacea</taxon>
        <taxon>Trichoplacidae</taxon>
        <taxon>Trichoplax</taxon>
    </lineage>
</organism>
<dbReference type="InterPro" id="IPR026505">
    <property type="entry name" value="Solute_c_fam_35_mem_F3/F4"/>
</dbReference>
<feature type="transmembrane region" description="Helical" evidence="1">
    <location>
        <begin position="341"/>
        <end position="365"/>
    </location>
</feature>
<feature type="transmembrane region" description="Helical" evidence="1">
    <location>
        <begin position="164"/>
        <end position="183"/>
    </location>
</feature>
<keyword evidence="4" id="KW-1185">Reference proteome</keyword>
<dbReference type="SUPFAM" id="SSF103481">
    <property type="entry name" value="Multidrug resistance efflux transporter EmrE"/>
    <property type="match status" value="1"/>
</dbReference>
<feature type="transmembrane region" description="Helical" evidence="1">
    <location>
        <begin position="88"/>
        <end position="109"/>
    </location>
</feature>
<dbReference type="OMA" id="RTSWRIS"/>
<feature type="transmembrane region" description="Helical" evidence="1">
    <location>
        <begin position="188"/>
        <end position="207"/>
    </location>
</feature>
<dbReference type="KEGG" id="tad:TRIADDRAFT_60827"/>
<evidence type="ECO:0000313" key="4">
    <source>
        <dbReference type="Proteomes" id="UP000009022"/>
    </source>
</evidence>
<feature type="domain" description="EamA" evidence="2">
    <location>
        <begin position="53"/>
        <end position="206"/>
    </location>
</feature>
<keyword evidence="1" id="KW-1133">Transmembrane helix</keyword>
<dbReference type="GeneID" id="6758079"/>
<feature type="transmembrane region" description="Helical" evidence="1">
    <location>
        <begin position="239"/>
        <end position="258"/>
    </location>
</feature>
<feature type="transmembrane region" description="Helical" evidence="1">
    <location>
        <begin position="295"/>
        <end position="321"/>
    </location>
</feature>
<accession>B3S999</accession>
<dbReference type="Proteomes" id="UP000009022">
    <property type="component" value="Unassembled WGS sequence"/>
</dbReference>
<proteinExistence type="predicted"/>
<sequence>MNELEENEVDNENFQSIAQNENYRESTHVSEFSDEGPTEMPVVEFSAMKTTVYGMIIVVTSAASVCANSQFTNIAYKDYNFTATSMANWFACSAFLINYPIIAIILMCFGRNHTDIYREAMLVCGKDGFTLKSATYRMLTMAIMLAVANYGYYYALAFTSPTDVLAVFSSVVGFAYVLSVIWLKEPFIIIRFLAVLLSIAGVVLIAYSEGLGSLQATGVLLTAASAFFSATFRVISKKCLVSISLAQTSMLLTLVGFYSLVTLWIPTLILHLAGIEVLTASSFPWPFFMIGIFNVIYNLLLCIGIAITYPAYASLGSLFAIPMNAAIDVSLRQEIFNLYKILGTLSLILAFLILTIPAETVLAFSSRLRSRITRRQNRQEAPSNDQRSIF</sequence>
<dbReference type="PANTHER" id="PTHR19346">
    <property type="entry name" value="SUGAR PHOSPHATE TRANSPORTER DOMAIN-CONTAINING PROTEIN"/>
    <property type="match status" value="1"/>
</dbReference>
<feature type="transmembrane region" description="Helical" evidence="1">
    <location>
        <begin position="213"/>
        <end position="232"/>
    </location>
</feature>
<dbReference type="AlphaFoldDB" id="B3S999"/>
<keyword evidence="1" id="KW-0472">Membrane</keyword>
<dbReference type="Pfam" id="PF00892">
    <property type="entry name" value="EamA"/>
    <property type="match status" value="1"/>
</dbReference>
<gene>
    <name evidence="3" type="ORF">TRIADDRAFT_60827</name>
</gene>
<protein>
    <recommendedName>
        <fullName evidence="2">EamA domain-containing protein</fullName>
    </recommendedName>
</protein>